<protein>
    <recommendedName>
        <fullName evidence="3">Protein CUSTOS</fullName>
    </recommendedName>
</protein>
<dbReference type="Proteomes" id="UP000324091">
    <property type="component" value="Chromosome 5"/>
</dbReference>
<accession>A0A5C6N4N6</accession>
<evidence type="ECO:0000313" key="9">
    <source>
        <dbReference type="Proteomes" id="UP000324091"/>
    </source>
</evidence>
<sequence>MPRGGLGDQDRPTERCRLKGATVKEASKQLFSAIARVPSVAIAVNVWIILWAQRGSTVPSIVVYLCYRVVVIEHEHDGNELQVSQGFRTHVARKLEHLLDSIITDTKTSSTEFKHGDNDDNDKGFRLFTTSIPGQAATEPKAPARRPPVPSSSDSDSEMETRIKEAAVSIEDLLPSTAVLASFEYGQIKENVIEKKKKKKKRPPECTDDVSGRSEKDVLVKVKRKKKRRAAKEEATT</sequence>
<keyword evidence="9" id="KW-1185">Reference proteome</keyword>
<feature type="compositionally biased region" description="Basic residues" evidence="7">
    <location>
        <begin position="221"/>
        <end position="230"/>
    </location>
</feature>
<evidence type="ECO:0000256" key="6">
    <source>
        <dbReference type="ARBA" id="ARBA00023242"/>
    </source>
</evidence>
<name>A0A5C6N4N6_9TELE</name>
<evidence type="ECO:0000256" key="3">
    <source>
        <dbReference type="ARBA" id="ARBA00013465"/>
    </source>
</evidence>
<dbReference type="Pfam" id="PF23999">
    <property type="entry name" value="CUSTOS"/>
    <property type="match status" value="1"/>
</dbReference>
<organism evidence="8 9">
    <name type="scientific">Takifugu flavidus</name>
    <name type="common">sansaifugu</name>
    <dbReference type="NCBI Taxonomy" id="433684"/>
    <lineage>
        <taxon>Eukaryota</taxon>
        <taxon>Metazoa</taxon>
        <taxon>Chordata</taxon>
        <taxon>Craniata</taxon>
        <taxon>Vertebrata</taxon>
        <taxon>Euteleostomi</taxon>
        <taxon>Actinopterygii</taxon>
        <taxon>Neopterygii</taxon>
        <taxon>Teleostei</taxon>
        <taxon>Neoteleostei</taxon>
        <taxon>Acanthomorphata</taxon>
        <taxon>Eupercaria</taxon>
        <taxon>Tetraodontiformes</taxon>
        <taxon>Tetradontoidea</taxon>
        <taxon>Tetraodontidae</taxon>
        <taxon>Takifugu</taxon>
    </lineage>
</organism>
<evidence type="ECO:0000256" key="4">
    <source>
        <dbReference type="ARBA" id="ARBA00022473"/>
    </source>
</evidence>
<dbReference type="GO" id="GO:0030178">
    <property type="term" value="P:negative regulation of Wnt signaling pathway"/>
    <property type="evidence" value="ECO:0007669"/>
    <property type="project" value="TreeGrafter"/>
</dbReference>
<proteinExistence type="inferred from homology"/>
<comment type="caution">
    <text evidence="8">The sequence shown here is derived from an EMBL/GenBank/DDBJ whole genome shotgun (WGS) entry which is preliminary data.</text>
</comment>
<dbReference type="AlphaFoldDB" id="A0A5C6N4N6"/>
<dbReference type="PANTHER" id="PTHR14482:SF0">
    <property type="entry name" value="PROTEIN CUSTOS"/>
    <property type="match status" value="1"/>
</dbReference>
<reference evidence="8 9" key="1">
    <citation type="submission" date="2019-04" db="EMBL/GenBank/DDBJ databases">
        <title>Chromosome genome assembly for Takifugu flavidus.</title>
        <authorList>
            <person name="Xiao S."/>
        </authorList>
    </citation>
    <scope>NUCLEOTIDE SEQUENCE [LARGE SCALE GENOMIC DNA]</scope>
    <source>
        <strain evidence="8">HTHZ2018</strain>
        <tissue evidence="8">Muscle</tissue>
    </source>
</reference>
<dbReference type="EMBL" id="RHFK02000018">
    <property type="protein sequence ID" value="TWW60690.1"/>
    <property type="molecule type" value="Genomic_DNA"/>
</dbReference>
<feature type="compositionally biased region" description="Basic and acidic residues" evidence="7">
    <location>
        <begin position="210"/>
        <end position="220"/>
    </location>
</feature>
<evidence type="ECO:0000256" key="5">
    <source>
        <dbReference type="ARBA" id="ARBA00022687"/>
    </source>
</evidence>
<evidence type="ECO:0000256" key="7">
    <source>
        <dbReference type="SAM" id="MobiDB-lite"/>
    </source>
</evidence>
<dbReference type="GO" id="GO:0060061">
    <property type="term" value="P:Spemann organizer formation"/>
    <property type="evidence" value="ECO:0007669"/>
    <property type="project" value="TreeGrafter"/>
</dbReference>
<comment type="subcellular location">
    <subcellularLocation>
        <location evidence="1">Nucleus envelope</location>
    </subcellularLocation>
</comment>
<feature type="region of interest" description="Disordered" evidence="7">
    <location>
        <begin position="192"/>
        <end position="237"/>
    </location>
</feature>
<dbReference type="PANTHER" id="PTHR14482">
    <property type="entry name" value="CHROMOSOME 12 ORF 43 HOMOLOG"/>
    <property type="match status" value="1"/>
</dbReference>
<gene>
    <name evidence="8" type="ORF">D4764_05G0007800</name>
</gene>
<keyword evidence="4" id="KW-0217">Developmental protein</keyword>
<evidence type="ECO:0000313" key="8">
    <source>
        <dbReference type="EMBL" id="TWW60690.1"/>
    </source>
</evidence>
<evidence type="ECO:0000256" key="2">
    <source>
        <dbReference type="ARBA" id="ARBA00008632"/>
    </source>
</evidence>
<dbReference type="GO" id="GO:0005635">
    <property type="term" value="C:nuclear envelope"/>
    <property type="evidence" value="ECO:0007669"/>
    <property type="project" value="UniProtKB-SubCell"/>
</dbReference>
<comment type="similarity">
    <text evidence="2">Belongs to the CUSTOS family.</text>
</comment>
<keyword evidence="6" id="KW-0539">Nucleus</keyword>
<feature type="region of interest" description="Disordered" evidence="7">
    <location>
        <begin position="136"/>
        <end position="161"/>
    </location>
</feature>
<dbReference type="GO" id="GO:0016055">
    <property type="term" value="P:Wnt signaling pathway"/>
    <property type="evidence" value="ECO:0007669"/>
    <property type="project" value="UniProtKB-KW"/>
</dbReference>
<keyword evidence="5" id="KW-0879">Wnt signaling pathway</keyword>
<evidence type="ECO:0000256" key="1">
    <source>
        <dbReference type="ARBA" id="ARBA00004259"/>
    </source>
</evidence>
<dbReference type="InterPro" id="IPR026694">
    <property type="entry name" value="CUSTOS"/>
</dbReference>